<protein>
    <submittedName>
        <fullName evidence="1">Uncharacterized protein</fullName>
    </submittedName>
</protein>
<organism evidence="1 2">
    <name type="scientific">Cetobacterium ceti</name>
    <dbReference type="NCBI Taxonomy" id="180163"/>
    <lineage>
        <taxon>Bacteria</taxon>
        <taxon>Fusobacteriati</taxon>
        <taxon>Fusobacteriota</taxon>
        <taxon>Fusobacteriia</taxon>
        <taxon>Fusobacteriales</taxon>
        <taxon>Fusobacteriaceae</taxon>
        <taxon>Cetobacterium</taxon>
    </lineage>
</organism>
<evidence type="ECO:0000313" key="1">
    <source>
        <dbReference type="EMBL" id="SKA08675.1"/>
    </source>
</evidence>
<name>A0A1T4QYC0_9FUSO</name>
<keyword evidence="2" id="KW-1185">Reference proteome</keyword>
<dbReference type="EMBL" id="FUWX01000035">
    <property type="protein sequence ID" value="SKA08675.1"/>
    <property type="molecule type" value="Genomic_DNA"/>
</dbReference>
<accession>A0A1T4QYC0</accession>
<gene>
    <name evidence="1" type="ORF">SAMN02745174_02502</name>
</gene>
<dbReference type="STRING" id="180163.SAMN02745174_02502"/>
<proteinExistence type="predicted"/>
<dbReference type="RefSeq" id="WP_078694915.1">
    <property type="nucleotide sequence ID" value="NZ_FUWX01000035.1"/>
</dbReference>
<reference evidence="1 2" key="1">
    <citation type="submission" date="2017-02" db="EMBL/GenBank/DDBJ databases">
        <authorList>
            <person name="Peterson S.W."/>
        </authorList>
    </citation>
    <scope>NUCLEOTIDE SEQUENCE [LARGE SCALE GENOMIC DNA]</scope>
    <source>
        <strain evidence="1 2">ATCC 700028</strain>
    </source>
</reference>
<dbReference type="AlphaFoldDB" id="A0A1T4QYC0"/>
<evidence type="ECO:0000313" key="2">
    <source>
        <dbReference type="Proteomes" id="UP000191153"/>
    </source>
</evidence>
<dbReference type="Proteomes" id="UP000191153">
    <property type="component" value="Unassembled WGS sequence"/>
</dbReference>
<sequence>MTLKKLAKVLKKEMIDKEMSILEIETYLRDHKEDLNFSDPYDYARVTDFINNNSISYNSTEDSGICFDFKCENYSKDMELEEIIIKITNVYEY</sequence>